<feature type="compositionally biased region" description="Basic and acidic residues" evidence="2">
    <location>
        <begin position="112"/>
        <end position="121"/>
    </location>
</feature>
<evidence type="ECO:0000313" key="3">
    <source>
        <dbReference type="EMBL" id="VUZ52964.1"/>
    </source>
</evidence>
<feature type="compositionally biased region" description="Low complexity" evidence="2">
    <location>
        <begin position="193"/>
        <end position="212"/>
    </location>
</feature>
<dbReference type="Pfam" id="PF00261">
    <property type="entry name" value="Tropomyosin"/>
    <property type="match status" value="1"/>
</dbReference>
<dbReference type="EMBL" id="CABIJS010000543">
    <property type="protein sequence ID" value="VUZ52964.1"/>
    <property type="molecule type" value="Genomic_DNA"/>
</dbReference>
<gene>
    <name evidence="3" type="ORF">WMSIL1_LOCUS11345</name>
</gene>
<name>A0A564Z2B7_HYMDI</name>
<protein>
    <submittedName>
        <fullName evidence="3">Uncharacterized protein</fullName>
    </submittedName>
</protein>
<feature type="compositionally biased region" description="Polar residues" evidence="2">
    <location>
        <begin position="180"/>
        <end position="192"/>
    </location>
</feature>
<feature type="region of interest" description="Disordered" evidence="2">
    <location>
        <begin position="101"/>
        <end position="155"/>
    </location>
</feature>
<feature type="compositionally biased region" description="Basic residues" evidence="2">
    <location>
        <begin position="170"/>
        <end position="179"/>
    </location>
</feature>
<reference evidence="3 4" key="1">
    <citation type="submission" date="2019-07" db="EMBL/GenBank/DDBJ databases">
        <authorList>
            <person name="Jastrzebski P J."/>
            <person name="Paukszto L."/>
            <person name="Jastrzebski P J."/>
        </authorList>
    </citation>
    <scope>NUCLEOTIDE SEQUENCE [LARGE SCALE GENOMIC DNA]</scope>
    <source>
        <strain evidence="3 4">WMS-il1</strain>
    </source>
</reference>
<evidence type="ECO:0000313" key="4">
    <source>
        <dbReference type="Proteomes" id="UP000321570"/>
    </source>
</evidence>
<dbReference type="InterPro" id="IPR000533">
    <property type="entry name" value="Tropomyosin"/>
</dbReference>
<feature type="compositionally biased region" description="Basic residues" evidence="2">
    <location>
        <begin position="135"/>
        <end position="145"/>
    </location>
</feature>
<feature type="region of interest" description="Disordered" evidence="2">
    <location>
        <begin position="170"/>
        <end position="231"/>
    </location>
</feature>
<proteinExistence type="predicted"/>
<keyword evidence="1" id="KW-0175">Coiled coil</keyword>
<feature type="non-terminal residue" evidence="3">
    <location>
        <position position="1"/>
    </location>
</feature>
<accession>A0A564Z2B7</accession>
<dbReference type="AlphaFoldDB" id="A0A564Z2B7"/>
<dbReference type="SUPFAM" id="SSF57997">
    <property type="entry name" value="Tropomyosin"/>
    <property type="match status" value="1"/>
</dbReference>
<organism evidence="3 4">
    <name type="scientific">Hymenolepis diminuta</name>
    <name type="common">Rat tapeworm</name>
    <dbReference type="NCBI Taxonomy" id="6216"/>
    <lineage>
        <taxon>Eukaryota</taxon>
        <taxon>Metazoa</taxon>
        <taxon>Spiralia</taxon>
        <taxon>Lophotrochozoa</taxon>
        <taxon>Platyhelminthes</taxon>
        <taxon>Cestoda</taxon>
        <taxon>Eucestoda</taxon>
        <taxon>Cyclophyllidea</taxon>
        <taxon>Hymenolepididae</taxon>
        <taxon>Hymenolepis</taxon>
    </lineage>
</organism>
<dbReference type="Gene3D" id="1.20.5.340">
    <property type="match status" value="1"/>
</dbReference>
<dbReference type="Proteomes" id="UP000321570">
    <property type="component" value="Unassembled WGS sequence"/>
</dbReference>
<dbReference type="FunFam" id="1.20.5.340:FF:000001">
    <property type="entry name" value="Tropomyosin alpha-1 chain isoform 2"/>
    <property type="match status" value="1"/>
</dbReference>
<sequence>KRGEECVGVVSRSVDCTYLLSSTNQTLLEQLLPFLFSTKTAAVMEAIKKKMLAMKLDKENAIDLADQLEEQMKEKELEMSKKEEEMADVVKRYQGLEAEKEAAESQLAETNQKLEDTEKRAQVHRRYSSSSASSRPRRGVHRNNHLPRQPQVSLPPVIYPQYQYCQQYHRQPRNSRRWHNNQQFNDSLPSRMTSSYIDFPSSSSSSTFHSSTPQQPRTQRKNRNRRDSKNKQRSFNYGCECTCQQCGQHMTPTDAMFVSMYDFSTLGIRPEPEGCAANLIHREEIVRPTKKSYIPYFTDEPLFSDYGDKSDSDDDYVIARKKQSIKDQKTAFAEAYSASKLNSGTLIQLAMVEAELKNLVHSSLDKVK</sequence>
<keyword evidence="4" id="KW-1185">Reference proteome</keyword>
<evidence type="ECO:0000256" key="1">
    <source>
        <dbReference type="ARBA" id="ARBA00023054"/>
    </source>
</evidence>
<evidence type="ECO:0000256" key="2">
    <source>
        <dbReference type="SAM" id="MobiDB-lite"/>
    </source>
</evidence>